<accession>A0A9P6IKS6</accession>
<comment type="caution">
    <text evidence="2">The sequence shown here is derived from an EMBL/GenBank/DDBJ whole genome shotgun (WGS) entry which is preliminary data.</text>
</comment>
<evidence type="ECO:0000313" key="3">
    <source>
        <dbReference type="Proteomes" id="UP000749646"/>
    </source>
</evidence>
<evidence type="ECO:0000313" key="2">
    <source>
        <dbReference type="EMBL" id="KAF9928947.1"/>
    </source>
</evidence>
<name>A0A9P6IKS6_9FUNG</name>
<feature type="compositionally biased region" description="Polar residues" evidence="1">
    <location>
        <begin position="11"/>
        <end position="22"/>
    </location>
</feature>
<protein>
    <submittedName>
        <fullName evidence="2">Uncharacterized protein</fullName>
    </submittedName>
</protein>
<gene>
    <name evidence="2" type="ORF">BGZ65_005994</name>
</gene>
<dbReference type="EMBL" id="JAAAHW010010208">
    <property type="protein sequence ID" value="KAF9928947.1"/>
    <property type="molecule type" value="Genomic_DNA"/>
</dbReference>
<evidence type="ECO:0000256" key="1">
    <source>
        <dbReference type="SAM" id="MobiDB-lite"/>
    </source>
</evidence>
<proteinExistence type="predicted"/>
<reference evidence="2" key="1">
    <citation type="journal article" date="2020" name="Fungal Divers.">
        <title>Resolving the Mortierellaceae phylogeny through synthesis of multi-gene phylogenetics and phylogenomics.</title>
        <authorList>
            <person name="Vandepol N."/>
            <person name="Liber J."/>
            <person name="Desiro A."/>
            <person name="Na H."/>
            <person name="Kennedy M."/>
            <person name="Barry K."/>
            <person name="Grigoriev I.V."/>
            <person name="Miller A.N."/>
            <person name="O'Donnell K."/>
            <person name="Stajich J.E."/>
            <person name="Bonito G."/>
        </authorList>
    </citation>
    <scope>NUCLEOTIDE SEQUENCE</scope>
    <source>
        <strain evidence="2">MES-2147</strain>
    </source>
</reference>
<sequence>MVRNPQLPSEVKTQNGDTTSIMTDGEVVDEGIQMGAVLMERNATGSTEYLRSKTMWIPEWTYLGESGLMNTGMTLEE</sequence>
<dbReference type="Proteomes" id="UP000749646">
    <property type="component" value="Unassembled WGS sequence"/>
</dbReference>
<feature type="region of interest" description="Disordered" evidence="1">
    <location>
        <begin position="1"/>
        <end position="22"/>
    </location>
</feature>
<keyword evidence="3" id="KW-1185">Reference proteome</keyword>
<dbReference type="AlphaFoldDB" id="A0A9P6IKS6"/>
<organism evidence="2 3">
    <name type="scientific">Modicella reniformis</name>
    <dbReference type="NCBI Taxonomy" id="1440133"/>
    <lineage>
        <taxon>Eukaryota</taxon>
        <taxon>Fungi</taxon>
        <taxon>Fungi incertae sedis</taxon>
        <taxon>Mucoromycota</taxon>
        <taxon>Mortierellomycotina</taxon>
        <taxon>Mortierellomycetes</taxon>
        <taxon>Mortierellales</taxon>
        <taxon>Mortierellaceae</taxon>
        <taxon>Modicella</taxon>
    </lineage>
</organism>